<feature type="domain" description="D-alanyl-D-alanine carboxypeptidase-like core" evidence="3">
    <location>
        <begin position="159"/>
        <end position="287"/>
    </location>
</feature>
<evidence type="ECO:0000313" key="4">
    <source>
        <dbReference type="EMBL" id="MBD2866376.1"/>
    </source>
</evidence>
<evidence type="ECO:0000259" key="3">
    <source>
        <dbReference type="Pfam" id="PF02557"/>
    </source>
</evidence>
<dbReference type="PANTHER" id="PTHR34385:SF1">
    <property type="entry name" value="PEPTIDOGLYCAN L-ALANYL-D-GLUTAMATE ENDOPEPTIDASE CWLK"/>
    <property type="match status" value="1"/>
</dbReference>
<feature type="region of interest" description="Disordered" evidence="1">
    <location>
        <begin position="27"/>
        <end position="108"/>
    </location>
</feature>
<dbReference type="GO" id="GO:0008233">
    <property type="term" value="F:peptidase activity"/>
    <property type="evidence" value="ECO:0007669"/>
    <property type="project" value="InterPro"/>
</dbReference>
<dbReference type="Gene3D" id="3.30.1380.10">
    <property type="match status" value="1"/>
</dbReference>
<dbReference type="InterPro" id="IPR052179">
    <property type="entry name" value="DD-CPase-like"/>
</dbReference>
<dbReference type="Proteomes" id="UP000639396">
    <property type="component" value="Unassembled WGS sequence"/>
</dbReference>
<dbReference type="GO" id="GO:0006508">
    <property type="term" value="P:proteolysis"/>
    <property type="evidence" value="ECO:0007669"/>
    <property type="project" value="InterPro"/>
</dbReference>
<evidence type="ECO:0000256" key="1">
    <source>
        <dbReference type="SAM" id="MobiDB-lite"/>
    </source>
</evidence>
<proteinExistence type="predicted"/>
<dbReference type="InterPro" id="IPR003709">
    <property type="entry name" value="VanY-like_core_dom"/>
</dbReference>
<organism evidence="4 5">
    <name type="scientific">Paenibacillus oceani</name>
    <dbReference type="NCBI Taxonomy" id="2772510"/>
    <lineage>
        <taxon>Bacteria</taxon>
        <taxon>Bacillati</taxon>
        <taxon>Bacillota</taxon>
        <taxon>Bacilli</taxon>
        <taxon>Bacillales</taxon>
        <taxon>Paenibacillaceae</taxon>
        <taxon>Paenibacillus</taxon>
    </lineage>
</organism>
<dbReference type="InterPro" id="IPR058193">
    <property type="entry name" value="VanY/YodJ_core_dom"/>
</dbReference>
<dbReference type="InterPro" id="IPR009045">
    <property type="entry name" value="Zn_M74/Hedgehog-like"/>
</dbReference>
<dbReference type="AlphaFoldDB" id="A0A927CHM5"/>
<reference evidence="4" key="1">
    <citation type="submission" date="2020-09" db="EMBL/GenBank/DDBJ databases">
        <title>A novel bacterium of genus Paenibacillus, isolated from South China Sea.</title>
        <authorList>
            <person name="Huang H."/>
            <person name="Mo K."/>
            <person name="Hu Y."/>
        </authorList>
    </citation>
    <scope>NUCLEOTIDE SEQUENCE</scope>
    <source>
        <strain evidence="4">IB182363</strain>
    </source>
</reference>
<dbReference type="Pfam" id="PF02557">
    <property type="entry name" value="VanY"/>
    <property type="match status" value="1"/>
</dbReference>
<keyword evidence="2" id="KW-0732">Signal</keyword>
<name>A0A927CHM5_9BACL</name>
<gene>
    <name evidence="4" type="ORF">IDH45_30830</name>
</gene>
<accession>A0A927CHM5</accession>
<dbReference type="CDD" id="cd14852">
    <property type="entry name" value="LD-carboxypeptidase"/>
    <property type="match status" value="1"/>
</dbReference>
<protein>
    <submittedName>
        <fullName evidence="4">M15 family metallopeptidase</fullName>
    </submittedName>
</protein>
<keyword evidence="5" id="KW-1185">Reference proteome</keyword>
<dbReference type="SUPFAM" id="SSF55166">
    <property type="entry name" value="Hedgehog/DD-peptidase"/>
    <property type="match status" value="1"/>
</dbReference>
<dbReference type="RefSeq" id="WP_190931993.1">
    <property type="nucleotide sequence ID" value="NZ_JACXJA010000057.1"/>
</dbReference>
<feature type="chain" id="PRO_5039170049" evidence="2">
    <location>
        <begin position="24"/>
        <end position="315"/>
    </location>
</feature>
<dbReference type="PANTHER" id="PTHR34385">
    <property type="entry name" value="D-ALANYL-D-ALANINE CARBOXYPEPTIDASE"/>
    <property type="match status" value="1"/>
</dbReference>
<evidence type="ECO:0000313" key="5">
    <source>
        <dbReference type="Proteomes" id="UP000639396"/>
    </source>
</evidence>
<feature type="signal peptide" evidence="2">
    <location>
        <begin position="1"/>
        <end position="23"/>
    </location>
</feature>
<dbReference type="PROSITE" id="PS51257">
    <property type="entry name" value="PROKAR_LIPOPROTEIN"/>
    <property type="match status" value="1"/>
</dbReference>
<sequence>MKRKRSKSTAALLLTGLVFIVAACGDKQATPPEDSAGSDKPAVAAPGGAGTDPNPTQSPKVPELTGSPNPPKTTDPATSTGNGTGTGTGNGTDKPGGNNAAGDKGSAGNGDPKAVLVVAKPADVAVLVNKTYRLPDNYKPTDLVEPDIPFIFKEKSDKRLMRKEAAGALEKLVAAAKKDSVSLAGVSGFRTQATQKTLFDNYVKKDGEEAARKYSAVPGHSEHQTGLAMDISGSDGKCAASDCFANTKEAKWLAKNAAEHGFIIRYPKGKESITGYQYEPWHLRYVGTKIAKEITDKGITLEEYMQSANAVQAAK</sequence>
<evidence type="ECO:0000256" key="2">
    <source>
        <dbReference type="SAM" id="SignalP"/>
    </source>
</evidence>
<comment type="caution">
    <text evidence="4">The sequence shown here is derived from an EMBL/GenBank/DDBJ whole genome shotgun (WGS) entry which is preliminary data.</text>
</comment>
<dbReference type="EMBL" id="JACXJA010000057">
    <property type="protein sequence ID" value="MBD2866376.1"/>
    <property type="molecule type" value="Genomic_DNA"/>
</dbReference>